<dbReference type="RefSeq" id="WP_203922340.1">
    <property type="nucleotide sequence ID" value="NZ_BONZ01000073.1"/>
</dbReference>
<sequence length="99" mass="11161">MTDPGFLKIQYETLQQAETDLGVAYTAAKSAIDELRAKLDQSLSQWTGDAQQAYVQVKSDWDKAFAHMAEVLAKAQVHMGNAHEMYQQVERQNTSIWQG</sequence>
<name>A0A8J3R003_9ACTN</name>
<dbReference type="SUPFAM" id="SSF140453">
    <property type="entry name" value="EsxAB dimer-like"/>
    <property type="match status" value="1"/>
</dbReference>
<dbReference type="NCBIfam" id="TIGR03930">
    <property type="entry name" value="WXG100_ESAT6"/>
    <property type="match status" value="1"/>
</dbReference>
<comment type="similarity">
    <text evidence="1">Belongs to the WXG100 family.</text>
</comment>
<evidence type="ECO:0000313" key="2">
    <source>
        <dbReference type="EMBL" id="GIH18845.1"/>
    </source>
</evidence>
<organism evidence="2 3">
    <name type="scientific">Rugosimonospora africana</name>
    <dbReference type="NCBI Taxonomy" id="556532"/>
    <lineage>
        <taxon>Bacteria</taxon>
        <taxon>Bacillati</taxon>
        <taxon>Actinomycetota</taxon>
        <taxon>Actinomycetes</taxon>
        <taxon>Micromonosporales</taxon>
        <taxon>Micromonosporaceae</taxon>
        <taxon>Rugosimonospora</taxon>
    </lineage>
</organism>
<dbReference type="AlphaFoldDB" id="A0A8J3R003"/>
<evidence type="ECO:0000313" key="3">
    <source>
        <dbReference type="Proteomes" id="UP000642748"/>
    </source>
</evidence>
<dbReference type="EMBL" id="BONZ01000073">
    <property type="protein sequence ID" value="GIH18845.1"/>
    <property type="molecule type" value="Genomic_DNA"/>
</dbReference>
<protein>
    <recommendedName>
        <fullName evidence="1">ESAT-6-like protein</fullName>
    </recommendedName>
</protein>
<dbReference type="Gene3D" id="1.10.287.1060">
    <property type="entry name" value="ESAT-6-like"/>
    <property type="match status" value="1"/>
</dbReference>
<dbReference type="Proteomes" id="UP000642748">
    <property type="component" value="Unassembled WGS sequence"/>
</dbReference>
<accession>A0A8J3R003</accession>
<reference evidence="2" key="1">
    <citation type="submission" date="2021-01" db="EMBL/GenBank/DDBJ databases">
        <title>Whole genome shotgun sequence of Rugosimonospora africana NBRC 104875.</title>
        <authorList>
            <person name="Komaki H."/>
            <person name="Tamura T."/>
        </authorList>
    </citation>
    <scope>NUCLEOTIDE SEQUENCE</scope>
    <source>
        <strain evidence="2">NBRC 104875</strain>
    </source>
</reference>
<proteinExistence type="inferred from homology"/>
<dbReference type="InterPro" id="IPR036689">
    <property type="entry name" value="ESAT-6-like_sf"/>
</dbReference>
<dbReference type="InterPro" id="IPR010310">
    <property type="entry name" value="T7SS_ESAT-6-like"/>
</dbReference>
<dbReference type="Pfam" id="PF06013">
    <property type="entry name" value="WXG100"/>
    <property type="match status" value="1"/>
</dbReference>
<comment type="caution">
    <text evidence="2">The sequence shown here is derived from an EMBL/GenBank/DDBJ whole genome shotgun (WGS) entry which is preliminary data.</text>
</comment>
<keyword evidence="3" id="KW-1185">Reference proteome</keyword>
<gene>
    <name evidence="2" type="ORF">Raf01_70170</name>
</gene>
<evidence type="ECO:0000256" key="1">
    <source>
        <dbReference type="RuleBase" id="RU362001"/>
    </source>
</evidence>